<reference evidence="6" key="1">
    <citation type="submission" date="2023-05" db="EMBL/GenBank/DDBJ databases">
        <title>Nepenthes gracilis genome sequencing.</title>
        <authorList>
            <person name="Fukushima K."/>
        </authorList>
    </citation>
    <scope>NUCLEOTIDE SEQUENCE</scope>
    <source>
        <strain evidence="6">SING2019-196</strain>
    </source>
</reference>
<keyword evidence="4" id="KW-0175">Coiled coil</keyword>
<dbReference type="InterPro" id="IPR003593">
    <property type="entry name" value="AAA+_ATPase"/>
</dbReference>
<dbReference type="GO" id="GO:0006952">
    <property type="term" value="P:defense response"/>
    <property type="evidence" value="ECO:0007669"/>
    <property type="project" value="UniProtKB-KW"/>
</dbReference>
<name>A0AAD3SIV0_NEPGR</name>
<comment type="caution">
    <text evidence="6">The sequence shown here is derived from an EMBL/GenBank/DDBJ whole genome shotgun (WGS) entry which is preliminary data.</text>
</comment>
<evidence type="ECO:0000256" key="4">
    <source>
        <dbReference type="SAM" id="Coils"/>
    </source>
</evidence>
<dbReference type="SUPFAM" id="SSF52540">
    <property type="entry name" value="P-loop containing nucleoside triphosphate hydrolases"/>
    <property type="match status" value="1"/>
</dbReference>
<keyword evidence="2" id="KW-0611">Plant defense</keyword>
<evidence type="ECO:0000313" key="7">
    <source>
        <dbReference type="Proteomes" id="UP001279734"/>
    </source>
</evidence>
<dbReference type="InterPro" id="IPR050905">
    <property type="entry name" value="Plant_NBS-LRR"/>
</dbReference>
<proteinExistence type="inferred from homology"/>
<evidence type="ECO:0000256" key="2">
    <source>
        <dbReference type="ARBA" id="ARBA00022821"/>
    </source>
</evidence>
<feature type="coiled-coil region" evidence="4">
    <location>
        <begin position="34"/>
        <end position="65"/>
    </location>
</feature>
<dbReference type="Gene3D" id="3.80.10.10">
    <property type="entry name" value="Ribonuclease Inhibitor"/>
    <property type="match status" value="1"/>
</dbReference>
<accession>A0AAD3SIV0</accession>
<evidence type="ECO:0000259" key="5">
    <source>
        <dbReference type="SMART" id="SM00382"/>
    </source>
</evidence>
<evidence type="ECO:0000313" key="6">
    <source>
        <dbReference type="EMBL" id="GMH11432.1"/>
    </source>
</evidence>
<dbReference type="GO" id="GO:0043531">
    <property type="term" value="F:ADP binding"/>
    <property type="evidence" value="ECO:0007669"/>
    <property type="project" value="InterPro"/>
</dbReference>
<dbReference type="PRINTS" id="PR00364">
    <property type="entry name" value="DISEASERSIST"/>
</dbReference>
<dbReference type="Proteomes" id="UP001279734">
    <property type="component" value="Unassembled WGS sequence"/>
</dbReference>
<sequence length="745" mass="84536">MEAVALKAADQAAGNCFALAMAKINKMLSYILHYKDNMDDIRSQRNDLEMLKKEIEQRVQAGERKLETIVPLVDDCLKDAEEFLADDKWSDFTDENKIREKDRCCFSLVQMNLKYRYLVSRRAVKKSEITKEKITKMKDCSSRAVTLPKEPLKLGSMPTVYSKRLASRESTLKEIMEALKDKEVRVIGIYGMGGIGKTTLIEEVARQAEADGSLFSEVVMVEVSQAPDVSKMQQHIAERIGLPLQDSKSVDERARKIHEGLKKKIPNEVGDRMLNKGGKQVVVILDNIWKKLDLDRVGIPRDCKITLTTRSKDVCRDMDANKIFEVRGLDDTEATKLFLERAGRIADHDDGYNSVTSELVKKCEGLPLTIVALADALKDRDLSIWKDVAAQLGRPVSARVGGAIEEKVYPVLEWSYNYISGDEKKKFFLLCCLFPLGSSIAVQDLMRYGAGLGLFQHMNSLDETTEQANSWASELKSSSLLLEAEDERHVKLQDVVRATSMCIASKGRNVFQVGSFPELLMKETFRTYTAISMTEDDNHEPLSQFKFPKLEMLLLKGSRLNIFFQGMKCLKVLVMSDMKFQTLPSSITQLKNLRTFHLERCDLSDISAIFELVDLLFLSLRESTIVELPEKIAKLVHLKLLDLTGCSKLQKIHAGVITRLTKLEELYLMGSFENEGRDNEEKVANLMELNSLSYLAVLELHVPRINLLPDDFLFPRLSRFQISIGNRALNKFFSSFDDNYHFAKQ</sequence>
<dbReference type="InterPro" id="IPR032675">
    <property type="entry name" value="LRR_dom_sf"/>
</dbReference>
<dbReference type="Pfam" id="PF00931">
    <property type="entry name" value="NB-ARC"/>
    <property type="match status" value="1"/>
</dbReference>
<dbReference type="GO" id="GO:0005524">
    <property type="term" value="F:ATP binding"/>
    <property type="evidence" value="ECO:0007669"/>
    <property type="project" value="UniProtKB-KW"/>
</dbReference>
<dbReference type="InterPro" id="IPR042197">
    <property type="entry name" value="Apaf_helical"/>
</dbReference>
<comment type="similarity">
    <text evidence="1">Belongs to the disease resistance NB-LRR family.</text>
</comment>
<keyword evidence="3" id="KW-0547">Nucleotide-binding</keyword>
<protein>
    <recommendedName>
        <fullName evidence="5">AAA+ ATPase domain-containing protein</fullName>
    </recommendedName>
</protein>
<dbReference type="EMBL" id="BSYO01000011">
    <property type="protein sequence ID" value="GMH11432.1"/>
    <property type="molecule type" value="Genomic_DNA"/>
</dbReference>
<dbReference type="PANTHER" id="PTHR33463">
    <property type="entry name" value="NB-ARC DOMAIN-CONTAINING PROTEIN-RELATED"/>
    <property type="match status" value="1"/>
</dbReference>
<evidence type="ECO:0000256" key="1">
    <source>
        <dbReference type="ARBA" id="ARBA00008894"/>
    </source>
</evidence>
<organism evidence="6 7">
    <name type="scientific">Nepenthes gracilis</name>
    <name type="common">Slender pitcher plant</name>
    <dbReference type="NCBI Taxonomy" id="150966"/>
    <lineage>
        <taxon>Eukaryota</taxon>
        <taxon>Viridiplantae</taxon>
        <taxon>Streptophyta</taxon>
        <taxon>Embryophyta</taxon>
        <taxon>Tracheophyta</taxon>
        <taxon>Spermatophyta</taxon>
        <taxon>Magnoliopsida</taxon>
        <taxon>eudicotyledons</taxon>
        <taxon>Gunneridae</taxon>
        <taxon>Pentapetalae</taxon>
        <taxon>Caryophyllales</taxon>
        <taxon>Nepenthaceae</taxon>
        <taxon>Nepenthes</taxon>
    </lineage>
</organism>
<dbReference type="AlphaFoldDB" id="A0AAD3SIV0"/>
<dbReference type="SUPFAM" id="SSF52058">
    <property type="entry name" value="L domain-like"/>
    <property type="match status" value="1"/>
</dbReference>
<dbReference type="FunFam" id="3.40.50.300:FF:001091">
    <property type="entry name" value="Probable disease resistance protein At1g61300"/>
    <property type="match status" value="1"/>
</dbReference>
<dbReference type="Gene3D" id="1.10.8.430">
    <property type="entry name" value="Helical domain of apoptotic protease-activating factors"/>
    <property type="match status" value="1"/>
</dbReference>
<dbReference type="PANTHER" id="PTHR33463:SF136">
    <property type="entry name" value="NB-ARC DOMAIN-CONTAINING PROTEIN"/>
    <property type="match status" value="1"/>
</dbReference>
<keyword evidence="7" id="KW-1185">Reference proteome</keyword>
<evidence type="ECO:0000256" key="3">
    <source>
        <dbReference type="ARBA" id="ARBA00022840"/>
    </source>
</evidence>
<dbReference type="InterPro" id="IPR002182">
    <property type="entry name" value="NB-ARC"/>
</dbReference>
<gene>
    <name evidence="6" type="ORF">Nepgr_013273</name>
</gene>
<feature type="domain" description="AAA+ ATPase" evidence="5">
    <location>
        <begin position="183"/>
        <end position="396"/>
    </location>
</feature>
<dbReference type="InterPro" id="IPR027417">
    <property type="entry name" value="P-loop_NTPase"/>
</dbReference>
<keyword evidence="3" id="KW-0067">ATP-binding</keyword>
<dbReference type="Gene3D" id="3.40.50.300">
    <property type="entry name" value="P-loop containing nucleotide triphosphate hydrolases"/>
    <property type="match status" value="1"/>
</dbReference>
<dbReference type="SMART" id="SM00382">
    <property type="entry name" value="AAA"/>
    <property type="match status" value="1"/>
</dbReference>